<dbReference type="InterPro" id="IPR029787">
    <property type="entry name" value="Nucleotide_cyclase"/>
</dbReference>
<feature type="transmembrane region" description="Helical" evidence="1">
    <location>
        <begin position="66"/>
        <end position="88"/>
    </location>
</feature>
<feature type="transmembrane region" description="Helical" evidence="1">
    <location>
        <begin position="12"/>
        <end position="33"/>
    </location>
</feature>
<dbReference type="NCBIfam" id="TIGR00254">
    <property type="entry name" value="GGDEF"/>
    <property type="match status" value="1"/>
</dbReference>
<dbReference type="InterPro" id="IPR000160">
    <property type="entry name" value="GGDEF_dom"/>
</dbReference>
<comment type="caution">
    <text evidence="3">The sequence shown here is derived from an EMBL/GenBank/DDBJ whole genome shotgun (WGS) entry which is preliminary data.</text>
</comment>
<dbReference type="SUPFAM" id="SSF55073">
    <property type="entry name" value="Nucleotide cyclase"/>
    <property type="match status" value="1"/>
</dbReference>
<dbReference type="GO" id="GO:0043709">
    <property type="term" value="P:cell adhesion involved in single-species biofilm formation"/>
    <property type="evidence" value="ECO:0007669"/>
    <property type="project" value="TreeGrafter"/>
</dbReference>
<evidence type="ECO:0000259" key="2">
    <source>
        <dbReference type="PROSITE" id="PS50887"/>
    </source>
</evidence>
<dbReference type="CDD" id="cd01949">
    <property type="entry name" value="GGDEF"/>
    <property type="match status" value="1"/>
</dbReference>
<evidence type="ECO:0000256" key="1">
    <source>
        <dbReference type="SAM" id="Phobius"/>
    </source>
</evidence>
<gene>
    <name evidence="3" type="primary">adrA_4</name>
    <name evidence="3" type="ORF">GALL_283960</name>
</gene>
<dbReference type="GO" id="GO:1902201">
    <property type="term" value="P:negative regulation of bacterial-type flagellum-dependent cell motility"/>
    <property type="evidence" value="ECO:0007669"/>
    <property type="project" value="TreeGrafter"/>
</dbReference>
<dbReference type="FunFam" id="3.30.70.270:FF:000001">
    <property type="entry name" value="Diguanylate cyclase domain protein"/>
    <property type="match status" value="1"/>
</dbReference>
<dbReference type="Pfam" id="PF00990">
    <property type="entry name" value="GGDEF"/>
    <property type="match status" value="1"/>
</dbReference>
<dbReference type="PROSITE" id="PS50887">
    <property type="entry name" value="GGDEF"/>
    <property type="match status" value="1"/>
</dbReference>
<organism evidence="3">
    <name type="scientific">mine drainage metagenome</name>
    <dbReference type="NCBI Taxonomy" id="410659"/>
    <lineage>
        <taxon>unclassified sequences</taxon>
        <taxon>metagenomes</taxon>
        <taxon>ecological metagenomes</taxon>
    </lineage>
</organism>
<keyword evidence="1" id="KW-1133">Transmembrane helix</keyword>
<dbReference type="InterPro" id="IPR043128">
    <property type="entry name" value="Rev_trsase/Diguanyl_cyclase"/>
</dbReference>
<feature type="domain" description="GGDEF" evidence="2">
    <location>
        <begin position="124"/>
        <end position="252"/>
    </location>
</feature>
<keyword evidence="3" id="KW-0548">Nucleotidyltransferase</keyword>
<name>A0A1J5RC87_9ZZZZ</name>
<feature type="transmembrane region" description="Helical" evidence="1">
    <location>
        <begin position="40"/>
        <end position="60"/>
    </location>
</feature>
<dbReference type="AlphaFoldDB" id="A0A1J5RC87"/>
<keyword evidence="1" id="KW-0812">Transmembrane</keyword>
<evidence type="ECO:0000313" key="3">
    <source>
        <dbReference type="EMBL" id="OIQ89732.1"/>
    </source>
</evidence>
<reference evidence="3" key="1">
    <citation type="submission" date="2016-10" db="EMBL/GenBank/DDBJ databases">
        <title>Sequence of Gallionella enrichment culture.</title>
        <authorList>
            <person name="Poehlein A."/>
            <person name="Muehling M."/>
            <person name="Daniel R."/>
        </authorList>
    </citation>
    <scope>NUCLEOTIDE SEQUENCE</scope>
</reference>
<dbReference type="GO" id="GO:0052621">
    <property type="term" value="F:diguanylate cyclase activity"/>
    <property type="evidence" value="ECO:0007669"/>
    <property type="project" value="UniProtKB-EC"/>
</dbReference>
<keyword evidence="1" id="KW-0472">Membrane</keyword>
<sequence>MQLDVLTSALMAIYAFLPFIILAGLGIFPLTVLESMAFALPVLIAELAAGILGFTMLSLGQTIGSVWLSLMLAVVATLCGMSQLEFIIQLVRQAIRDGLTGSFTRASGEELLGLQFITTARSGTPLSIAFVDLDNFKQINDAYGHEVGDQALICASSSLRTAIRSGDMLVRWGGEEFVVILPGATREEARQIMDRLLAGGLGQRPDGSRLTASVGVAERMQDQTDSSRQLVGLADQRMYQAKMQGKNRMVFH</sequence>
<dbReference type="Gene3D" id="3.30.70.270">
    <property type="match status" value="1"/>
</dbReference>
<dbReference type="PANTHER" id="PTHR45138">
    <property type="entry name" value="REGULATORY COMPONENTS OF SENSORY TRANSDUCTION SYSTEM"/>
    <property type="match status" value="1"/>
</dbReference>
<dbReference type="PANTHER" id="PTHR45138:SF9">
    <property type="entry name" value="DIGUANYLATE CYCLASE DGCM-RELATED"/>
    <property type="match status" value="1"/>
</dbReference>
<dbReference type="EC" id="2.7.7.65" evidence="3"/>
<protein>
    <submittedName>
        <fullName evidence="3">Putative diguanylate cyclase AdrA</fullName>
        <ecNumber evidence="3">2.7.7.65</ecNumber>
    </submittedName>
</protein>
<dbReference type="GO" id="GO:0005886">
    <property type="term" value="C:plasma membrane"/>
    <property type="evidence" value="ECO:0007669"/>
    <property type="project" value="TreeGrafter"/>
</dbReference>
<keyword evidence="3" id="KW-0808">Transferase</keyword>
<proteinExistence type="predicted"/>
<dbReference type="EMBL" id="MLJW01000318">
    <property type="protein sequence ID" value="OIQ89732.1"/>
    <property type="molecule type" value="Genomic_DNA"/>
</dbReference>
<dbReference type="SMART" id="SM00267">
    <property type="entry name" value="GGDEF"/>
    <property type="match status" value="1"/>
</dbReference>
<accession>A0A1J5RC87</accession>
<dbReference type="InterPro" id="IPR050469">
    <property type="entry name" value="Diguanylate_Cyclase"/>
</dbReference>